<gene>
    <name evidence="6" type="ORF">C9374_013397</name>
</gene>
<dbReference type="InterPro" id="IPR002108">
    <property type="entry name" value="ADF-H"/>
</dbReference>
<evidence type="ECO:0000259" key="4">
    <source>
        <dbReference type="PROSITE" id="PS50002"/>
    </source>
</evidence>
<dbReference type="GO" id="GO:0030427">
    <property type="term" value="C:site of polarized growth"/>
    <property type="evidence" value="ECO:0007669"/>
    <property type="project" value="TreeGrafter"/>
</dbReference>
<dbReference type="PROSITE" id="PS50002">
    <property type="entry name" value="SH3"/>
    <property type="match status" value="1"/>
</dbReference>
<dbReference type="SUPFAM" id="SSF55753">
    <property type="entry name" value="Actin depolymerizing proteins"/>
    <property type="match status" value="1"/>
</dbReference>
<dbReference type="AlphaFoldDB" id="A0AA88KQ42"/>
<dbReference type="RefSeq" id="XP_044553806.1">
    <property type="nucleotide sequence ID" value="XM_044689268.1"/>
</dbReference>
<evidence type="ECO:0000256" key="2">
    <source>
        <dbReference type="PROSITE-ProRule" id="PRU00192"/>
    </source>
</evidence>
<dbReference type="CDD" id="cd00174">
    <property type="entry name" value="SH3"/>
    <property type="match status" value="1"/>
</dbReference>
<keyword evidence="7" id="KW-1185">Reference proteome</keyword>
<feature type="compositionally biased region" description="Low complexity" evidence="3">
    <location>
        <begin position="345"/>
        <end position="363"/>
    </location>
</feature>
<dbReference type="Pfam" id="PF00241">
    <property type="entry name" value="Cofilin_ADF"/>
    <property type="match status" value="1"/>
</dbReference>
<accession>A0AA88KQ42</accession>
<feature type="compositionally biased region" description="Low complexity" evidence="3">
    <location>
        <begin position="211"/>
        <end position="224"/>
    </location>
</feature>
<dbReference type="GO" id="GO:0030833">
    <property type="term" value="P:regulation of actin filament polymerization"/>
    <property type="evidence" value="ECO:0007669"/>
    <property type="project" value="TreeGrafter"/>
</dbReference>
<evidence type="ECO:0000259" key="5">
    <source>
        <dbReference type="PROSITE" id="PS51263"/>
    </source>
</evidence>
<dbReference type="InterPro" id="IPR029006">
    <property type="entry name" value="ADF-H/Gelsolin-like_dom_sf"/>
</dbReference>
<dbReference type="PROSITE" id="PS51263">
    <property type="entry name" value="ADF_H"/>
    <property type="match status" value="1"/>
</dbReference>
<feature type="domain" description="SH3" evidence="4">
    <location>
        <begin position="428"/>
        <end position="485"/>
    </location>
</feature>
<dbReference type="GO" id="GO:0030864">
    <property type="term" value="C:cortical actin cytoskeleton"/>
    <property type="evidence" value="ECO:0007669"/>
    <property type="project" value="TreeGrafter"/>
</dbReference>
<dbReference type="GO" id="GO:0051015">
    <property type="term" value="F:actin filament binding"/>
    <property type="evidence" value="ECO:0007669"/>
    <property type="project" value="TreeGrafter"/>
</dbReference>
<dbReference type="Pfam" id="PF00018">
    <property type="entry name" value="SH3_1"/>
    <property type="match status" value="1"/>
</dbReference>
<dbReference type="InterPro" id="IPR036028">
    <property type="entry name" value="SH3-like_dom_sf"/>
</dbReference>
<dbReference type="SUPFAM" id="SSF50044">
    <property type="entry name" value="SH3-domain"/>
    <property type="match status" value="1"/>
</dbReference>
<dbReference type="PRINTS" id="PR00499">
    <property type="entry name" value="P67PHOX"/>
</dbReference>
<feature type="compositionally biased region" description="Basic and acidic residues" evidence="3">
    <location>
        <begin position="246"/>
        <end position="273"/>
    </location>
</feature>
<feature type="region of interest" description="Disordered" evidence="3">
    <location>
        <begin position="181"/>
        <end position="429"/>
    </location>
</feature>
<dbReference type="Proteomes" id="UP000816034">
    <property type="component" value="Unassembled WGS sequence"/>
</dbReference>
<dbReference type="InterPro" id="IPR001452">
    <property type="entry name" value="SH3_domain"/>
</dbReference>
<dbReference type="GO" id="GO:0005884">
    <property type="term" value="C:actin filament"/>
    <property type="evidence" value="ECO:0007669"/>
    <property type="project" value="TreeGrafter"/>
</dbReference>
<dbReference type="PANTHER" id="PTHR10829">
    <property type="entry name" value="CORTACTIN AND DREBRIN"/>
    <property type="match status" value="1"/>
</dbReference>
<dbReference type="PRINTS" id="PR00452">
    <property type="entry name" value="SH3DOMAIN"/>
</dbReference>
<comment type="caution">
    <text evidence="6">The sequence shown here is derived from an EMBL/GenBank/DDBJ whole genome shotgun (WGS) entry which is preliminary data.</text>
</comment>
<organism evidence="6 7">
    <name type="scientific">Naegleria lovaniensis</name>
    <name type="common">Amoeba</name>
    <dbReference type="NCBI Taxonomy" id="51637"/>
    <lineage>
        <taxon>Eukaryota</taxon>
        <taxon>Discoba</taxon>
        <taxon>Heterolobosea</taxon>
        <taxon>Tetramitia</taxon>
        <taxon>Eutetramitia</taxon>
        <taxon>Vahlkampfiidae</taxon>
        <taxon>Naegleria</taxon>
    </lineage>
</organism>
<dbReference type="Gene3D" id="2.30.30.40">
    <property type="entry name" value="SH3 Domains"/>
    <property type="match status" value="1"/>
</dbReference>
<dbReference type="EMBL" id="PYSW02000006">
    <property type="protein sequence ID" value="KAG2391912.1"/>
    <property type="molecule type" value="Genomic_DNA"/>
</dbReference>
<evidence type="ECO:0000313" key="7">
    <source>
        <dbReference type="Proteomes" id="UP000816034"/>
    </source>
</evidence>
<evidence type="ECO:0000256" key="3">
    <source>
        <dbReference type="SAM" id="MobiDB-lite"/>
    </source>
</evidence>
<evidence type="ECO:0000313" key="6">
    <source>
        <dbReference type="EMBL" id="KAG2391912.1"/>
    </source>
</evidence>
<dbReference type="Gene3D" id="3.40.20.10">
    <property type="entry name" value="Severin"/>
    <property type="match status" value="1"/>
</dbReference>
<feature type="compositionally biased region" description="Basic and acidic residues" evidence="3">
    <location>
        <begin position="181"/>
        <end position="207"/>
    </location>
</feature>
<feature type="compositionally biased region" description="Acidic residues" evidence="3">
    <location>
        <begin position="311"/>
        <end position="326"/>
    </location>
</feature>
<dbReference type="GeneID" id="68105850"/>
<feature type="compositionally biased region" description="Acidic residues" evidence="3">
    <location>
        <begin position="364"/>
        <end position="377"/>
    </location>
</feature>
<keyword evidence="1 2" id="KW-0728">SH3 domain</keyword>
<evidence type="ECO:0000256" key="1">
    <source>
        <dbReference type="ARBA" id="ARBA00022443"/>
    </source>
</evidence>
<dbReference type="SMART" id="SM00326">
    <property type="entry name" value="SH3"/>
    <property type="match status" value="1"/>
</dbReference>
<proteinExistence type="predicted"/>
<reference evidence="6 7" key="1">
    <citation type="journal article" date="2018" name="BMC Genomics">
        <title>The genome of Naegleria lovaniensis, the basis for a comparative approach to unravel pathogenicity factors of the human pathogenic amoeba N. fowleri.</title>
        <authorList>
            <person name="Liechti N."/>
            <person name="Schurch N."/>
            <person name="Bruggmann R."/>
            <person name="Wittwer M."/>
        </authorList>
    </citation>
    <scope>NUCLEOTIDE SEQUENCE [LARGE SCALE GENOMIC DNA]</scope>
    <source>
        <strain evidence="6 7">ATCC 30569</strain>
    </source>
</reference>
<protein>
    <submittedName>
        <fullName evidence="6">Uncharacterized protein</fullName>
    </submittedName>
</protein>
<sequence length="485" mass="56263">MSKLDLSDSKVKQALDDVTNSKLVYALLKHEGVSNKVIVASTGDDLRDMIDDLNDGTIMYALIRFVINDATKFVYVGWCPEGIANQIFKGKFQNWNKDMEFYLKGRYHLSIYARNEEDIDEQAWIKKLKISAGSSYTQSSNVKDLTVSQAKQNIASAKTEVKKTEVGINDNERNKFWQEEQERLKQQEQDKKTPVTRNDYKKTEERNQFWQQQQSSTSSSGVVKSSDRVNEIQQMRSSSNNYWKQQQEEKPSQTETKPKEVIRGNKDLFKKFENLSVQQQEEQPKPKPPISTGATKKPPVFQPPQQPPRFDDEEEEEQPQQYEEEYQPSYGQSHVESHAEEEEQPQQYHHQQEQYYEEPQQPQYEEEQPQQYEEEEASQPPSSSGFSKPAKPKGYMEKQIEQGRISPTEVEELTKPTKLPPPPIPSKPKRQELVAIYDFEGQDGEELSFLEGEVLYLVQDEGEWWLAENAAGQQGYIPSNYVQMQ</sequence>
<name>A0AA88KQ42_NAELO</name>
<dbReference type="PANTHER" id="PTHR10829:SF25">
    <property type="entry name" value="DREBRIN-LIKE PROTEIN"/>
    <property type="match status" value="1"/>
</dbReference>
<feature type="compositionally biased region" description="Polar residues" evidence="3">
    <location>
        <begin position="231"/>
        <end position="245"/>
    </location>
</feature>
<feature type="domain" description="ADF-H" evidence="5">
    <location>
        <begin position="3"/>
        <end position="129"/>
    </location>
</feature>